<dbReference type="EMBL" id="JAGTXO010000020">
    <property type="protein sequence ID" value="KAG8462464.1"/>
    <property type="molecule type" value="Genomic_DNA"/>
</dbReference>
<evidence type="ECO:0000256" key="1">
    <source>
        <dbReference type="RuleBase" id="RU363082"/>
    </source>
</evidence>
<keyword evidence="2" id="KW-0732">Signal</keyword>
<keyword evidence="1" id="KW-0249">Electron transport</keyword>
<protein>
    <recommendedName>
        <fullName evidence="1">Glutaredoxin-like protein</fullName>
    </recommendedName>
</protein>
<dbReference type="AlphaFoldDB" id="A0A8J5XDJ9"/>
<dbReference type="Proteomes" id="UP000751190">
    <property type="component" value="Unassembled WGS sequence"/>
</dbReference>
<dbReference type="Pfam" id="PF05768">
    <property type="entry name" value="Glrx-like"/>
    <property type="match status" value="1"/>
</dbReference>
<dbReference type="PANTHER" id="PTHR33558">
    <property type="entry name" value="GLUTAREDOXIN-LIKE PROTEIN C5ORF63 HOMOLOG"/>
    <property type="match status" value="1"/>
</dbReference>
<comment type="caution">
    <text evidence="3">The sequence shown here is derived from an EMBL/GenBank/DDBJ whole genome shotgun (WGS) entry which is preliminary data.</text>
</comment>
<dbReference type="PANTHER" id="PTHR33558:SF1">
    <property type="entry name" value="GLUTAREDOXIN-LIKE PROTEIN C5ORF63 HOMOLOG"/>
    <property type="match status" value="1"/>
</dbReference>
<dbReference type="InterPro" id="IPR008554">
    <property type="entry name" value="Glutaredoxin-like"/>
</dbReference>
<dbReference type="OrthoDB" id="2016230at2759"/>
<dbReference type="InterPro" id="IPR052565">
    <property type="entry name" value="Glutaredoxin-like_YDR286C"/>
</dbReference>
<keyword evidence="4" id="KW-1185">Reference proteome</keyword>
<comment type="similarity">
    <text evidence="1">Belongs to the glutaredoxin family.</text>
</comment>
<dbReference type="InterPro" id="IPR036249">
    <property type="entry name" value="Thioredoxin-like_sf"/>
</dbReference>
<evidence type="ECO:0000313" key="3">
    <source>
        <dbReference type="EMBL" id="KAG8462464.1"/>
    </source>
</evidence>
<name>A0A8J5XDJ9_DIALT</name>
<gene>
    <name evidence="3" type="ORF">KFE25_010289</name>
</gene>
<dbReference type="Gene3D" id="3.40.30.10">
    <property type="entry name" value="Glutaredoxin"/>
    <property type="match status" value="1"/>
</dbReference>
<keyword evidence="1" id="KW-0813">Transport</keyword>
<reference evidence="3" key="1">
    <citation type="submission" date="2021-05" db="EMBL/GenBank/DDBJ databases">
        <title>The genome of the haptophyte Pavlova lutheri (Diacronema luteri, Pavlovales) - a model for lipid biosynthesis in eukaryotic algae.</title>
        <authorList>
            <person name="Hulatt C.J."/>
            <person name="Posewitz M.C."/>
        </authorList>
    </citation>
    <scope>NUCLEOTIDE SEQUENCE</scope>
    <source>
        <strain evidence="3">NIVA-4/92</strain>
    </source>
</reference>
<sequence length="144" mass="15706">MAPARTAIVLLATAMTGRAEGWCAGRAGAPLARATLGAVHPRRRAAMRADFRPAVVVYTKRGCPLCDGLAANLEGLEQHIDLAVSKRYIEEDSQWHARYQYDVPVLVGLTPAGDEMPIPRPSPRAAGAFLLKWLRTHYFDKLAA</sequence>
<proteinExistence type="inferred from homology"/>
<evidence type="ECO:0000256" key="2">
    <source>
        <dbReference type="SAM" id="SignalP"/>
    </source>
</evidence>
<dbReference type="SUPFAM" id="SSF52833">
    <property type="entry name" value="Thioredoxin-like"/>
    <property type="match status" value="1"/>
</dbReference>
<accession>A0A8J5XDJ9</accession>
<feature type="signal peptide" evidence="2">
    <location>
        <begin position="1"/>
        <end position="19"/>
    </location>
</feature>
<organism evidence="3 4">
    <name type="scientific">Diacronema lutheri</name>
    <name type="common">Unicellular marine alga</name>
    <name type="synonym">Monochrysis lutheri</name>
    <dbReference type="NCBI Taxonomy" id="2081491"/>
    <lineage>
        <taxon>Eukaryota</taxon>
        <taxon>Haptista</taxon>
        <taxon>Haptophyta</taxon>
        <taxon>Pavlovophyceae</taxon>
        <taxon>Pavlovales</taxon>
        <taxon>Pavlovaceae</taxon>
        <taxon>Diacronema</taxon>
    </lineage>
</organism>
<evidence type="ECO:0000313" key="4">
    <source>
        <dbReference type="Proteomes" id="UP000751190"/>
    </source>
</evidence>
<feature type="chain" id="PRO_5035200678" description="Glutaredoxin-like protein" evidence="2">
    <location>
        <begin position="20"/>
        <end position="144"/>
    </location>
</feature>